<gene>
    <name evidence="2" type="ORF">AVDCRST_MAG18-2145</name>
</gene>
<feature type="compositionally biased region" description="Basic and acidic residues" evidence="1">
    <location>
        <begin position="158"/>
        <end position="169"/>
    </location>
</feature>
<feature type="compositionally biased region" description="Basic and acidic residues" evidence="1">
    <location>
        <begin position="56"/>
        <end position="66"/>
    </location>
</feature>
<protein>
    <submittedName>
        <fullName evidence="2">Uncharacterized protein</fullName>
    </submittedName>
</protein>
<dbReference type="AlphaFoldDB" id="A0A6J4V958"/>
<feature type="non-terminal residue" evidence="2">
    <location>
        <position position="1"/>
    </location>
</feature>
<feature type="compositionally biased region" description="Low complexity" evidence="1">
    <location>
        <begin position="209"/>
        <end position="220"/>
    </location>
</feature>
<feature type="non-terminal residue" evidence="2">
    <location>
        <position position="232"/>
    </location>
</feature>
<feature type="region of interest" description="Disordered" evidence="1">
    <location>
        <begin position="1"/>
        <end position="78"/>
    </location>
</feature>
<evidence type="ECO:0000313" key="2">
    <source>
        <dbReference type="EMBL" id="CAA9572553.1"/>
    </source>
</evidence>
<organism evidence="2">
    <name type="scientific">uncultured Thermomicrobiales bacterium</name>
    <dbReference type="NCBI Taxonomy" id="1645740"/>
    <lineage>
        <taxon>Bacteria</taxon>
        <taxon>Pseudomonadati</taxon>
        <taxon>Thermomicrobiota</taxon>
        <taxon>Thermomicrobia</taxon>
        <taxon>Thermomicrobiales</taxon>
        <taxon>environmental samples</taxon>
    </lineage>
</organism>
<evidence type="ECO:0000256" key="1">
    <source>
        <dbReference type="SAM" id="MobiDB-lite"/>
    </source>
</evidence>
<accession>A0A6J4V958</accession>
<feature type="compositionally biased region" description="Basic residues" evidence="1">
    <location>
        <begin position="1"/>
        <end position="20"/>
    </location>
</feature>
<dbReference type="EMBL" id="CADCWN010000167">
    <property type="protein sequence ID" value="CAA9572553.1"/>
    <property type="molecule type" value="Genomic_DNA"/>
</dbReference>
<feature type="region of interest" description="Disordered" evidence="1">
    <location>
        <begin position="158"/>
        <end position="232"/>
    </location>
</feature>
<name>A0A6J4V958_9BACT</name>
<feature type="compositionally biased region" description="Basic residues" evidence="1">
    <location>
        <begin position="199"/>
        <end position="208"/>
    </location>
</feature>
<sequence>ERDHRRPARRHHAGCRARRLHPPDLSAPCGGNPRLRGDRRAPAALARCAESDRDDDDRLQLADRPRPLHRRLHPSGPLGAERHVAQYAISGAGPLRRRAGGRLAAGPLRRDELQHTGCVADGGGADPLPLLRVDGGGFSLRCGLLVLARRAGDRRLPGPRADCRRHPLRAEPGGLVRGGAGRLRRGRAPLPDLGDHPRLPHRSTRRGGARPLRLGRPALLEHPQHRHVAARV</sequence>
<proteinExistence type="predicted"/>
<reference evidence="2" key="1">
    <citation type="submission" date="2020-02" db="EMBL/GenBank/DDBJ databases">
        <authorList>
            <person name="Meier V. D."/>
        </authorList>
    </citation>
    <scope>NUCLEOTIDE SEQUENCE</scope>
    <source>
        <strain evidence="2">AVDCRST_MAG18</strain>
    </source>
</reference>